<keyword evidence="2" id="KW-1185">Reference proteome</keyword>
<feature type="non-terminal residue" evidence="1">
    <location>
        <position position="138"/>
    </location>
</feature>
<accession>A0A4S8M246</accession>
<proteinExistence type="predicted"/>
<evidence type="ECO:0000313" key="1">
    <source>
        <dbReference type="EMBL" id="THU95713.1"/>
    </source>
</evidence>
<name>A0A4S8M246_DENBC</name>
<dbReference type="Proteomes" id="UP000297245">
    <property type="component" value="Unassembled WGS sequence"/>
</dbReference>
<sequence length="138" mass="15334">MIHFDEDGNVVLRSSNGLVNGHIPVIMAAPRCNMDAKPIGSDTVAMAMFQDVGNYTIKFMMDTAFVFSALCAAIKALSDSPPMDIEANIDGWEKSRQFLIKTANQLIAKRELTSQQVGSKLVGITSCYTNRSYPRYYW</sequence>
<gene>
    <name evidence="1" type="ORF">K435DRAFT_665787</name>
</gene>
<organism evidence="1 2">
    <name type="scientific">Dendrothele bispora (strain CBS 962.96)</name>
    <dbReference type="NCBI Taxonomy" id="1314807"/>
    <lineage>
        <taxon>Eukaryota</taxon>
        <taxon>Fungi</taxon>
        <taxon>Dikarya</taxon>
        <taxon>Basidiomycota</taxon>
        <taxon>Agaricomycotina</taxon>
        <taxon>Agaricomycetes</taxon>
        <taxon>Agaricomycetidae</taxon>
        <taxon>Agaricales</taxon>
        <taxon>Agaricales incertae sedis</taxon>
        <taxon>Dendrothele</taxon>
    </lineage>
</organism>
<dbReference type="OrthoDB" id="3267861at2759"/>
<protein>
    <submittedName>
        <fullName evidence="1">Uncharacterized protein</fullName>
    </submittedName>
</protein>
<evidence type="ECO:0000313" key="2">
    <source>
        <dbReference type="Proteomes" id="UP000297245"/>
    </source>
</evidence>
<reference evidence="1 2" key="1">
    <citation type="journal article" date="2019" name="Nat. Ecol. Evol.">
        <title>Megaphylogeny resolves global patterns of mushroom evolution.</title>
        <authorList>
            <person name="Varga T."/>
            <person name="Krizsan K."/>
            <person name="Foldi C."/>
            <person name="Dima B."/>
            <person name="Sanchez-Garcia M."/>
            <person name="Sanchez-Ramirez S."/>
            <person name="Szollosi G.J."/>
            <person name="Szarkandi J.G."/>
            <person name="Papp V."/>
            <person name="Albert L."/>
            <person name="Andreopoulos W."/>
            <person name="Angelini C."/>
            <person name="Antonin V."/>
            <person name="Barry K.W."/>
            <person name="Bougher N.L."/>
            <person name="Buchanan P."/>
            <person name="Buyck B."/>
            <person name="Bense V."/>
            <person name="Catcheside P."/>
            <person name="Chovatia M."/>
            <person name="Cooper J."/>
            <person name="Damon W."/>
            <person name="Desjardin D."/>
            <person name="Finy P."/>
            <person name="Geml J."/>
            <person name="Haridas S."/>
            <person name="Hughes K."/>
            <person name="Justo A."/>
            <person name="Karasinski D."/>
            <person name="Kautmanova I."/>
            <person name="Kiss B."/>
            <person name="Kocsube S."/>
            <person name="Kotiranta H."/>
            <person name="LaButti K.M."/>
            <person name="Lechner B.E."/>
            <person name="Liimatainen K."/>
            <person name="Lipzen A."/>
            <person name="Lukacs Z."/>
            <person name="Mihaltcheva S."/>
            <person name="Morgado L.N."/>
            <person name="Niskanen T."/>
            <person name="Noordeloos M.E."/>
            <person name="Ohm R.A."/>
            <person name="Ortiz-Santana B."/>
            <person name="Ovrebo C."/>
            <person name="Racz N."/>
            <person name="Riley R."/>
            <person name="Savchenko A."/>
            <person name="Shiryaev A."/>
            <person name="Soop K."/>
            <person name="Spirin V."/>
            <person name="Szebenyi C."/>
            <person name="Tomsovsky M."/>
            <person name="Tulloss R.E."/>
            <person name="Uehling J."/>
            <person name="Grigoriev I.V."/>
            <person name="Vagvolgyi C."/>
            <person name="Papp T."/>
            <person name="Martin F.M."/>
            <person name="Miettinen O."/>
            <person name="Hibbett D.S."/>
            <person name="Nagy L.G."/>
        </authorList>
    </citation>
    <scope>NUCLEOTIDE SEQUENCE [LARGE SCALE GENOMIC DNA]</scope>
    <source>
        <strain evidence="1 2">CBS 962.96</strain>
    </source>
</reference>
<dbReference type="EMBL" id="ML179193">
    <property type="protein sequence ID" value="THU95713.1"/>
    <property type="molecule type" value="Genomic_DNA"/>
</dbReference>
<dbReference type="AlphaFoldDB" id="A0A4S8M246"/>